<accession>A0ACC2AYB9</accession>
<sequence>MAWELLLWLWSMSLVGALLAILVYQLICLSDLEFDYINPYDTSSRINNWIIPEYAIHGGLSVIYLFSGYWLMFLLNLPLLGYHTKLYMIKQHKLDVTEIFSVLNHEKKLRFIKLGFYLVLLLVVVFRVVVSAVELTVDSIGESVDSDGVKHLIM</sequence>
<proteinExistence type="predicted"/>
<comment type="caution">
    <text evidence="1">The sequence shown here is derived from an EMBL/GenBank/DDBJ whole genome shotgun (WGS) entry which is preliminary data.</text>
</comment>
<keyword evidence="2" id="KW-1185">Reference proteome</keyword>
<name>A0ACC2AYB9_DIPCM</name>
<gene>
    <name evidence="1" type="ORF">O6H91_19G082000</name>
</gene>
<organism evidence="1 2">
    <name type="scientific">Diphasiastrum complanatum</name>
    <name type="common">Issler's clubmoss</name>
    <name type="synonym">Lycopodium complanatum</name>
    <dbReference type="NCBI Taxonomy" id="34168"/>
    <lineage>
        <taxon>Eukaryota</taxon>
        <taxon>Viridiplantae</taxon>
        <taxon>Streptophyta</taxon>
        <taxon>Embryophyta</taxon>
        <taxon>Tracheophyta</taxon>
        <taxon>Lycopodiopsida</taxon>
        <taxon>Lycopodiales</taxon>
        <taxon>Lycopodiaceae</taxon>
        <taxon>Lycopodioideae</taxon>
        <taxon>Diphasiastrum</taxon>
    </lineage>
</organism>
<evidence type="ECO:0000313" key="2">
    <source>
        <dbReference type="Proteomes" id="UP001162992"/>
    </source>
</evidence>
<dbReference type="Proteomes" id="UP001162992">
    <property type="component" value="Chromosome 19"/>
</dbReference>
<dbReference type="EMBL" id="CM055110">
    <property type="protein sequence ID" value="KAJ7522069.1"/>
    <property type="molecule type" value="Genomic_DNA"/>
</dbReference>
<evidence type="ECO:0000313" key="1">
    <source>
        <dbReference type="EMBL" id="KAJ7522069.1"/>
    </source>
</evidence>
<reference evidence="2" key="1">
    <citation type="journal article" date="2024" name="Proc. Natl. Acad. Sci. U.S.A.">
        <title>Extraordinary preservation of gene collinearity over three hundred million years revealed in homosporous lycophytes.</title>
        <authorList>
            <person name="Li C."/>
            <person name="Wickell D."/>
            <person name="Kuo L.Y."/>
            <person name="Chen X."/>
            <person name="Nie B."/>
            <person name="Liao X."/>
            <person name="Peng D."/>
            <person name="Ji J."/>
            <person name="Jenkins J."/>
            <person name="Williams M."/>
            <person name="Shu S."/>
            <person name="Plott C."/>
            <person name="Barry K."/>
            <person name="Rajasekar S."/>
            <person name="Grimwood J."/>
            <person name="Han X."/>
            <person name="Sun S."/>
            <person name="Hou Z."/>
            <person name="He W."/>
            <person name="Dai G."/>
            <person name="Sun C."/>
            <person name="Schmutz J."/>
            <person name="Leebens-Mack J.H."/>
            <person name="Li F.W."/>
            <person name="Wang L."/>
        </authorList>
    </citation>
    <scope>NUCLEOTIDE SEQUENCE [LARGE SCALE GENOMIC DNA]</scope>
    <source>
        <strain evidence="2">cv. PW_Plant_1</strain>
    </source>
</reference>
<protein>
    <submittedName>
        <fullName evidence="1">Uncharacterized protein</fullName>
    </submittedName>
</protein>